<evidence type="ECO:0000313" key="2">
    <source>
        <dbReference type="Proteomes" id="UP000201458"/>
    </source>
</evidence>
<dbReference type="EMBL" id="KU998244">
    <property type="protein sequence ID" value="ANA86325.1"/>
    <property type="molecule type" value="Genomic_DNA"/>
</dbReference>
<dbReference type="GeneID" id="28378628"/>
<dbReference type="KEGG" id="vg:28378628"/>
<keyword evidence="2" id="KW-1185">Reference proteome</keyword>
<gene>
    <name evidence="1" type="primary">170</name>
    <name evidence="1" type="ORF">PBI_SMOOTHIE_170</name>
</gene>
<proteinExistence type="predicted"/>
<accession>A0A160DEN6</accession>
<evidence type="ECO:0000313" key="1">
    <source>
        <dbReference type="EMBL" id="ANA86325.1"/>
    </source>
</evidence>
<dbReference type="Proteomes" id="UP000201458">
    <property type="component" value="Segment"/>
</dbReference>
<name>A0A160DEN6_9CAUD</name>
<dbReference type="RefSeq" id="YP_009269283.1">
    <property type="nucleotide sequence ID" value="NC_030696.1"/>
</dbReference>
<organism evidence="1 2">
    <name type="scientific">Gordonia phage Smoothie</name>
    <dbReference type="NCBI Taxonomy" id="1838078"/>
    <lineage>
        <taxon>Viruses</taxon>
        <taxon>Duplodnaviria</taxon>
        <taxon>Heunggongvirae</taxon>
        <taxon>Uroviricota</taxon>
        <taxon>Caudoviricetes</taxon>
        <taxon>Smoothievirus</taxon>
        <taxon>Smoothievirus smoothie</taxon>
    </lineage>
</organism>
<reference evidence="1 2" key="1">
    <citation type="submission" date="2016-03" db="EMBL/GenBank/DDBJ databases">
        <authorList>
            <person name="Montgomery M.T."/>
            <person name="Guerrero C.A."/>
            <person name="Mavrich T.N."/>
            <person name="Pope W.H."/>
            <person name="Garlena R.A."/>
            <person name="Russell D.A."/>
            <person name="Jacobs-Sera D."/>
            <person name="Hendrix R.W."/>
            <person name="Hatfull G.F."/>
        </authorList>
    </citation>
    <scope>NUCLEOTIDE SEQUENCE [LARGE SCALE GENOMIC DNA]</scope>
</reference>
<sequence length="83" mass="9595">MTHKVAQLDTTDLTLMHRGLNREMMVAFINADLIERANLDVRHSIVLYDEDRDFKYAVSEMLDDDTMARLYGAAGIRYWSKGV</sequence>
<protein>
    <submittedName>
        <fullName evidence="1">Uncharacterized protein</fullName>
    </submittedName>
</protein>